<evidence type="ECO:0000256" key="5">
    <source>
        <dbReference type="ARBA" id="ARBA00022692"/>
    </source>
</evidence>
<keyword evidence="7" id="KW-0965">Cell junction</keyword>
<evidence type="ECO:0000313" key="13">
    <source>
        <dbReference type="EMBL" id="VDM06730.1"/>
    </source>
</evidence>
<feature type="transmembrane region" description="Helical" evidence="12">
    <location>
        <begin position="484"/>
        <end position="506"/>
    </location>
</feature>
<organism evidence="13 14">
    <name type="scientific">Wuchereria bancrofti</name>
    <dbReference type="NCBI Taxonomy" id="6293"/>
    <lineage>
        <taxon>Eukaryota</taxon>
        <taxon>Metazoa</taxon>
        <taxon>Ecdysozoa</taxon>
        <taxon>Nematoda</taxon>
        <taxon>Chromadorea</taxon>
        <taxon>Rhabditida</taxon>
        <taxon>Spirurina</taxon>
        <taxon>Spiruromorpha</taxon>
        <taxon>Filarioidea</taxon>
        <taxon>Onchocercidae</taxon>
        <taxon>Wuchereria</taxon>
    </lineage>
</organism>
<evidence type="ECO:0000256" key="6">
    <source>
        <dbReference type="ARBA" id="ARBA00022868"/>
    </source>
</evidence>
<accession>A0A3P7D9Y3</accession>
<evidence type="ECO:0000313" key="14">
    <source>
        <dbReference type="Proteomes" id="UP000270924"/>
    </source>
</evidence>
<keyword evidence="9 12" id="KW-0406">Ion transport</keyword>
<dbReference type="GO" id="GO:0005921">
    <property type="term" value="C:gap junction"/>
    <property type="evidence" value="ECO:0007669"/>
    <property type="project" value="UniProtKB-SubCell"/>
</dbReference>
<dbReference type="InParanoid" id="A0A3P7D9Y3"/>
<dbReference type="GO" id="GO:0005243">
    <property type="term" value="F:gap junction channel activity"/>
    <property type="evidence" value="ECO:0007669"/>
    <property type="project" value="TreeGrafter"/>
</dbReference>
<evidence type="ECO:0000256" key="8">
    <source>
        <dbReference type="ARBA" id="ARBA00022989"/>
    </source>
</evidence>
<keyword evidence="5 12" id="KW-0812">Transmembrane</keyword>
<sequence length="729" mass="83723">MNDACLGGLQTDINASIDCFSSQQTLESPEISQTPNKTPLTYFCTQRVGVYLQFPSLGKITHLSLKDLSQENVVVLDIFKARLLTDQVIGGDLTKKNKGGNVHLSNAPLNQERRLSISCIATPHGPHSDTTQHESTVAKNSQCLGAILATVSSHTYRSTTKDSLSSQFARLDDIQQSTGMFLGIPGLNKFVSSITISEVDDFPDRCNYFYTVLTLLFFSLLIGTKQHFGAPIRCLVDRQYSGSWIGYVHDYCFISERYSLIPPEYEADEIAAFDPTHEKKYENYYQWVPFLLAAQALSFYVPHFLWRWFQKLSSKFVRVEHKGCENALSHLFYLDMAFIVAEATQIYHMFRDERSKALEDLVRYLEQCLVYPVRRSVFENFIRVTLVGWYSSLVYVLEKLLNIANTVLQLYVVNAFVGDGTLLWGYQLIKDLWTGKDWATTGHFPRVVYCDYIKHELANVQRRTVQCALAINILNEKVFAVMSAWLLLLLAVNIISAIYTVTILFIPTFRERSVSNYFQDFVCREEPLDDNLFDNDGDFCEEKLSEDHFSNITSAWFHSKIRRRLCGTAECDETVNIESEKTRESKEQKQAIFYRQLILLAHQNKYLLNNFICEAIHPDSILLLHFIQSHVGRMVASDILFTLWADYVKAKESRRHKYQPQVMDGMAYETPTLEENLTVLSNNRYFNVSSSKNDSMDADLLLKPKEQYAQVVSYHAFLLRKKIMFIAPG</sequence>
<dbReference type="PANTHER" id="PTHR11893">
    <property type="entry name" value="INNEXIN"/>
    <property type="match status" value="1"/>
</dbReference>
<evidence type="ECO:0000256" key="9">
    <source>
        <dbReference type="ARBA" id="ARBA00023065"/>
    </source>
</evidence>
<dbReference type="Pfam" id="PF00876">
    <property type="entry name" value="Innexin"/>
    <property type="match status" value="1"/>
</dbReference>
<dbReference type="Proteomes" id="UP000270924">
    <property type="component" value="Unassembled WGS sequence"/>
</dbReference>
<keyword evidence="11 12" id="KW-0407">Ion channel</keyword>
<proteinExistence type="inferred from homology"/>
<dbReference type="AlphaFoldDB" id="A0A3P7D9Y3"/>
<evidence type="ECO:0000256" key="7">
    <source>
        <dbReference type="ARBA" id="ARBA00022949"/>
    </source>
</evidence>
<keyword evidence="10 12" id="KW-0472">Membrane</keyword>
<dbReference type="PANTHER" id="PTHR11893:SF20">
    <property type="entry name" value="INNEXIN-3"/>
    <property type="match status" value="1"/>
</dbReference>
<dbReference type="PROSITE" id="PS51013">
    <property type="entry name" value="PANNEXIN"/>
    <property type="match status" value="1"/>
</dbReference>
<dbReference type="EMBL" id="UYWW01000011">
    <property type="protein sequence ID" value="VDM06730.1"/>
    <property type="molecule type" value="Genomic_DNA"/>
</dbReference>
<dbReference type="GO" id="GO:0034220">
    <property type="term" value="P:monoatomic ion transmembrane transport"/>
    <property type="evidence" value="ECO:0007669"/>
    <property type="project" value="UniProtKB-KW"/>
</dbReference>
<comment type="similarity">
    <text evidence="12">Belongs to the pannexin family.</text>
</comment>
<dbReference type="OrthoDB" id="5867527at2759"/>
<dbReference type="InterPro" id="IPR000990">
    <property type="entry name" value="Innexin"/>
</dbReference>
<evidence type="ECO:0000256" key="2">
    <source>
        <dbReference type="ARBA" id="ARBA00004651"/>
    </source>
</evidence>
<name>A0A3P7D9Y3_WUCBA</name>
<dbReference type="GO" id="GO:0005886">
    <property type="term" value="C:plasma membrane"/>
    <property type="evidence" value="ECO:0007669"/>
    <property type="project" value="UniProtKB-SubCell"/>
</dbReference>
<comment type="function">
    <text evidence="12">Structural component of the gap junctions.</text>
</comment>
<keyword evidence="3 12" id="KW-0813">Transport</keyword>
<dbReference type="PRINTS" id="PR01262">
    <property type="entry name" value="INNEXIN"/>
</dbReference>
<reference evidence="13 14" key="1">
    <citation type="submission" date="2018-11" db="EMBL/GenBank/DDBJ databases">
        <authorList>
            <consortium name="Pathogen Informatics"/>
        </authorList>
    </citation>
    <scope>NUCLEOTIDE SEQUENCE [LARGE SCALE GENOMIC DNA]</scope>
</reference>
<dbReference type="OMA" id="SWIGYVH"/>
<evidence type="ECO:0000256" key="3">
    <source>
        <dbReference type="ARBA" id="ARBA00022448"/>
    </source>
</evidence>
<evidence type="ECO:0000256" key="4">
    <source>
        <dbReference type="ARBA" id="ARBA00022475"/>
    </source>
</evidence>
<keyword evidence="6" id="KW-0303">Gap junction</keyword>
<evidence type="ECO:0000256" key="12">
    <source>
        <dbReference type="RuleBase" id="RU010713"/>
    </source>
</evidence>
<keyword evidence="14" id="KW-1185">Reference proteome</keyword>
<keyword evidence="4" id="KW-1003">Cell membrane</keyword>
<evidence type="ECO:0000256" key="1">
    <source>
        <dbReference type="ARBA" id="ARBA00004610"/>
    </source>
</evidence>
<comment type="subcellular location">
    <subcellularLocation>
        <location evidence="1">Cell junction</location>
        <location evidence="1">Gap junction</location>
    </subcellularLocation>
    <subcellularLocation>
        <location evidence="2 12">Cell membrane</location>
        <topology evidence="2 12">Multi-pass membrane protein</topology>
    </subcellularLocation>
</comment>
<keyword evidence="8 12" id="KW-1133">Transmembrane helix</keyword>
<evidence type="ECO:0000256" key="10">
    <source>
        <dbReference type="ARBA" id="ARBA00023136"/>
    </source>
</evidence>
<gene>
    <name evidence="12" type="primary">inx</name>
    <name evidence="13" type="ORF">WBA_LOCUS116</name>
</gene>
<protein>
    <recommendedName>
        <fullName evidence="12">Innexin</fullName>
    </recommendedName>
</protein>
<evidence type="ECO:0000256" key="11">
    <source>
        <dbReference type="ARBA" id="ARBA00023303"/>
    </source>
</evidence>
<comment type="caution">
    <text evidence="12">Lacks conserved residue(s) required for the propagation of feature annotation.</text>
</comment>